<accession>A0A1D7TXU3</accession>
<dbReference type="InterPro" id="IPR036890">
    <property type="entry name" value="HATPase_C_sf"/>
</dbReference>
<dbReference type="SUPFAM" id="SSF55785">
    <property type="entry name" value="PYP-like sensor domain (PAS domain)"/>
    <property type="match status" value="1"/>
</dbReference>
<organism evidence="10 11">
    <name type="scientific">Bosea vaviloviae</name>
    <dbReference type="NCBI Taxonomy" id="1526658"/>
    <lineage>
        <taxon>Bacteria</taxon>
        <taxon>Pseudomonadati</taxon>
        <taxon>Pseudomonadota</taxon>
        <taxon>Alphaproteobacteria</taxon>
        <taxon>Hyphomicrobiales</taxon>
        <taxon>Boseaceae</taxon>
        <taxon>Bosea</taxon>
    </lineage>
</organism>
<dbReference type="FunFam" id="3.30.565.10:FF:000006">
    <property type="entry name" value="Sensor histidine kinase WalK"/>
    <property type="match status" value="1"/>
</dbReference>
<keyword evidence="6" id="KW-0902">Two-component regulatory system</keyword>
<dbReference type="SUPFAM" id="SSF47384">
    <property type="entry name" value="Homodimeric domain of signal transducing histidine kinase"/>
    <property type="match status" value="1"/>
</dbReference>
<evidence type="ECO:0000256" key="1">
    <source>
        <dbReference type="ARBA" id="ARBA00000085"/>
    </source>
</evidence>
<dbReference type="RefSeq" id="WP_069689154.1">
    <property type="nucleotide sequence ID" value="NZ_CP017147.1"/>
</dbReference>
<dbReference type="SUPFAM" id="SSF55874">
    <property type="entry name" value="ATPase domain of HSP90 chaperone/DNA topoisomerase II/histidine kinase"/>
    <property type="match status" value="1"/>
</dbReference>
<comment type="catalytic activity">
    <reaction evidence="1">
        <text>ATP + protein L-histidine = ADP + protein N-phospho-L-histidine.</text>
        <dbReference type="EC" id="2.7.13.3"/>
    </reaction>
</comment>
<dbReference type="PROSITE" id="PS50109">
    <property type="entry name" value="HIS_KIN"/>
    <property type="match status" value="1"/>
</dbReference>
<evidence type="ECO:0000256" key="7">
    <source>
        <dbReference type="SAM" id="Coils"/>
    </source>
</evidence>
<dbReference type="Gene3D" id="3.30.450.20">
    <property type="entry name" value="PAS domain"/>
    <property type="match status" value="1"/>
</dbReference>
<dbReference type="InterPro" id="IPR036097">
    <property type="entry name" value="HisK_dim/P_sf"/>
</dbReference>
<dbReference type="Pfam" id="PF00512">
    <property type="entry name" value="HisKA"/>
    <property type="match status" value="1"/>
</dbReference>
<dbReference type="EC" id="2.7.13.3" evidence="2"/>
<dbReference type="OrthoDB" id="9797304at2"/>
<keyword evidence="5 10" id="KW-0418">Kinase</keyword>
<name>A0A1D7TXU3_9HYPH</name>
<keyword evidence="11" id="KW-1185">Reference proteome</keyword>
<dbReference type="InterPro" id="IPR000014">
    <property type="entry name" value="PAS"/>
</dbReference>
<feature type="domain" description="Histidine kinase" evidence="9">
    <location>
        <begin position="601"/>
        <end position="818"/>
    </location>
</feature>
<evidence type="ECO:0000259" key="9">
    <source>
        <dbReference type="PROSITE" id="PS50109"/>
    </source>
</evidence>
<dbReference type="PANTHER" id="PTHR43711">
    <property type="entry name" value="TWO-COMPONENT HISTIDINE KINASE"/>
    <property type="match status" value="1"/>
</dbReference>
<dbReference type="CDD" id="cd00075">
    <property type="entry name" value="HATPase"/>
    <property type="match status" value="1"/>
</dbReference>
<dbReference type="SMART" id="SM00388">
    <property type="entry name" value="HisKA"/>
    <property type="match status" value="1"/>
</dbReference>
<keyword evidence="4" id="KW-0808">Transferase</keyword>
<proteinExistence type="predicted"/>
<evidence type="ECO:0000256" key="4">
    <source>
        <dbReference type="ARBA" id="ARBA00022679"/>
    </source>
</evidence>
<dbReference type="Gene3D" id="3.30.565.10">
    <property type="entry name" value="Histidine kinase-like ATPase, C-terminal domain"/>
    <property type="match status" value="1"/>
</dbReference>
<gene>
    <name evidence="10" type="ORF">BHK69_05055</name>
</gene>
<dbReference type="Gene3D" id="1.10.287.130">
    <property type="match status" value="1"/>
</dbReference>
<keyword evidence="8" id="KW-0472">Membrane</keyword>
<evidence type="ECO:0000313" key="10">
    <source>
        <dbReference type="EMBL" id="AOO79932.1"/>
    </source>
</evidence>
<feature type="transmembrane region" description="Helical" evidence="8">
    <location>
        <begin position="50"/>
        <end position="71"/>
    </location>
</feature>
<dbReference type="EMBL" id="CP017147">
    <property type="protein sequence ID" value="AOO79932.1"/>
    <property type="molecule type" value="Genomic_DNA"/>
</dbReference>
<evidence type="ECO:0000256" key="3">
    <source>
        <dbReference type="ARBA" id="ARBA00022553"/>
    </source>
</evidence>
<feature type="coiled-coil region" evidence="7">
    <location>
        <begin position="317"/>
        <end position="344"/>
    </location>
</feature>
<dbReference type="PANTHER" id="PTHR43711:SF1">
    <property type="entry name" value="HISTIDINE KINASE 1"/>
    <property type="match status" value="1"/>
</dbReference>
<dbReference type="InterPro" id="IPR004358">
    <property type="entry name" value="Sig_transdc_His_kin-like_C"/>
</dbReference>
<evidence type="ECO:0000256" key="5">
    <source>
        <dbReference type="ARBA" id="ARBA00022777"/>
    </source>
</evidence>
<dbReference type="Proteomes" id="UP000094969">
    <property type="component" value="Chromosome"/>
</dbReference>
<keyword evidence="8" id="KW-0812">Transmembrane</keyword>
<evidence type="ECO:0000313" key="11">
    <source>
        <dbReference type="Proteomes" id="UP000094969"/>
    </source>
</evidence>
<keyword evidence="8" id="KW-1133">Transmembrane helix</keyword>
<dbReference type="InterPro" id="IPR005467">
    <property type="entry name" value="His_kinase_dom"/>
</dbReference>
<dbReference type="AlphaFoldDB" id="A0A1D7TXU3"/>
<reference evidence="10 11" key="1">
    <citation type="journal article" date="2015" name="Antonie Van Leeuwenhoek">
        <title>Bosea vaviloviae sp. nov., a new species of slow-growing rhizobia isolated from nodules of the relict species Vavilovia formosa (Stev.) Fed.</title>
        <authorList>
            <person name="Safronova V.I."/>
            <person name="Kuznetsova I.G."/>
            <person name="Sazanova A.L."/>
            <person name="Kimeklis A.K."/>
            <person name="Belimov A.A."/>
            <person name="Andronov E.E."/>
            <person name="Pinaev A.G."/>
            <person name="Chizhevskaya E.P."/>
            <person name="Pukhaev A.R."/>
            <person name="Popov K.P."/>
            <person name="Willems A."/>
            <person name="Tikhonovich I.A."/>
        </authorList>
    </citation>
    <scope>NUCLEOTIDE SEQUENCE [LARGE SCALE GENOMIC DNA]</scope>
    <source>
        <strain evidence="10 11">Vaf18</strain>
    </source>
</reference>
<dbReference type="KEGG" id="bvv:BHK69_05055"/>
<dbReference type="PRINTS" id="PR00344">
    <property type="entry name" value="BCTRLSENSOR"/>
</dbReference>
<dbReference type="SMART" id="SM00091">
    <property type="entry name" value="PAS"/>
    <property type="match status" value="2"/>
</dbReference>
<dbReference type="SMART" id="SM00387">
    <property type="entry name" value="HATPase_c"/>
    <property type="match status" value="1"/>
</dbReference>
<dbReference type="InterPro" id="IPR003594">
    <property type="entry name" value="HATPase_dom"/>
</dbReference>
<dbReference type="InterPro" id="IPR035965">
    <property type="entry name" value="PAS-like_dom_sf"/>
</dbReference>
<evidence type="ECO:0000256" key="6">
    <source>
        <dbReference type="ARBA" id="ARBA00023012"/>
    </source>
</evidence>
<evidence type="ECO:0000256" key="2">
    <source>
        <dbReference type="ARBA" id="ARBA00012438"/>
    </source>
</evidence>
<sequence>MRRSRRQKRSGGGWRSHAVLPGLAVAQAPTATFAQADWLTPLRTETLSTGSLSLLLIGLTVFAATTSLIYVRERGRWHRRETEMAGELEAARGHQDRLAALLAADPQVVVSWSGRDAQPIFEGDSGFLGAPGATLALAYGAWAPPVEAKKLELATDALKERGEAFGFTLRAKTGPYIDVEGRPVAGRAVIRFREVTGERAQVMTLRGDLERLSSDHSALIALLAGLQQPAWTRAADGRLTWCNAAYARAVEATDGPEVTKSGLELLDRGEREAAAKARREGRIFSVRAPAVVAGQRRTLDILELPTPVGFAGIATDMSELEAVRTDLQRQMDAHVRTLDRLKTAVAVFDATQHLVYRNSGFDTLWSLDAGFLDGQPSDSEILDRLRAERRLPELGDYRSWKASVQAAYTATRAIEDWWYLPDGRTIHVVASPNPQGGVTYLLDDVTERFTLESRFNALSRTQRETLDSLREGVAVFGSDGRLKLSNPAFAQAWRIQPDIAGAAPHIDEIVRLCRPLFPQDEVWSELHSVITGVRDAREDYGCRMERRDGSVLDCAAAPLPDGATLISFADVTASVNVERALTEKNEALEKVSRLREDFVHHVSYELRSPLTNIIGFAQLLGTEAIGALNEKQRDYTSHIVRSSGALLAIINDILDLATIDNGALTLELNEVDVAETIAEAAAGLHDRLTDSKMKLQVEIAPQTGPLLADGKRLRQVLFNLISNAIGFSSPGQTITVSAARSGGHVRITVSDQGRGIPAEVKEKVFDRFESHSLGSNHRGVGLGLSIVRSIVELHGGRVELDSAPGRGTRVTAVFPSEGLPLSDAAE</sequence>
<dbReference type="InterPro" id="IPR050736">
    <property type="entry name" value="Sensor_HK_Regulatory"/>
</dbReference>
<protein>
    <recommendedName>
        <fullName evidence="2">histidine kinase</fullName>
        <ecNumber evidence="2">2.7.13.3</ecNumber>
    </recommendedName>
</protein>
<dbReference type="STRING" id="1526658.BHK69_05055"/>
<keyword evidence="3" id="KW-0597">Phosphoprotein</keyword>
<dbReference type="Pfam" id="PF12860">
    <property type="entry name" value="PAS_7"/>
    <property type="match status" value="2"/>
</dbReference>
<dbReference type="GO" id="GO:0000155">
    <property type="term" value="F:phosphorelay sensor kinase activity"/>
    <property type="evidence" value="ECO:0007669"/>
    <property type="project" value="InterPro"/>
</dbReference>
<dbReference type="CDD" id="cd00082">
    <property type="entry name" value="HisKA"/>
    <property type="match status" value="1"/>
</dbReference>
<evidence type="ECO:0000256" key="8">
    <source>
        <dbReference type="SAM" id="Phobius"/>
    </source>
</evidence>
<keyword evidence="7" id="KW-0175">Coiled coil</keyword>
<dbReference type="Pfam" id="PF02518">
    <property type="entry name" value="HATPase_c"/>
    <property type="match status" value="1"/>
</dbReference>
<dbReference type="InterPro" id="IPR003661">
    <property type="entry name" value="HisK_dim/P_dom"/>
</dbReference>